<dbReference type="InterPro" id="IPR016125">
    <property type="entry name" value="Peptidase_C15-like"/>
</dbReference>
<keyword evidence="6" id="KW-1185">Reference proteome</keyword>
<accession>A0A9W7GQC8</accession>
<dbReference type="PANTHER" id="PTHR23402">
    <property type="entry name" value="PROTEASE FAMILY C15 PYROGLUTAMYL-PEPTIDASE I-RELATED"/>
    <property type="match status" value="1"/>
</dbReference>
<dbReference type="SUPFAM" id="SSF53182">
    <property type="entry name" value="Pyrrolidone carboxyl peptidase (pyroglutamate aminopeptidase)"/>
    <property type="match status" value="1"/>
</dbReference>
<gene>
    <name evidence="5" type="ORF">TrCOL_g2035</name>
</gene>
<keyword evidence="2" id="KW-0645">Protease</keyword>
<dbReference type="GO" id="GO:0008234">
    <property type="term" value="F:cysteine-type peptidase activity"/>
    <property type="evidence" value="ECO:0007669"/>
    <property type="project" value="UniProtKB-KW"/>
</dbReference>
<keyword evidence="4" id="KW-0788">Thiol protease</keyword>
<keyword evidence="3" id="KW-0378">Hydrolase</keyword>
<dbReference type="OrthoDB" id="407146at2759"/>
<evidence type="ECO:0000313" key="5">
    <source>
        <dbReference type="EMBL" id="GMI48183.1"/>
    </source>
</evidence>
<evidence type="ECO:0000256" key="3">
    <source>
        <dbReference type="ARBA" id="ARBA00022801"/>
    </source>
</evidence>
<evidence type="ECO:0000256" key="4">
    <source>
        <dbReference type="ARBA" id="ARBA00022807"/>
    </source>
</evidence>
<evidence type="ECO:0000256" key="2">
    <source>
        <dbReference type="ARBA" id="ARBA00022670"/>
    </source>
</evidence>
<dbReference type="Gene3D" id="3.40.630.20">
    <property type="entry name" value="Peptidase C15, pyroglutamyl peptidase I-like"/>
    <property type="match status" value="1"/>
</dbReference>
<proteinExistence type="inferred from homology"/>
<dbReference type="Proteomes" id="UP001165065">
    <property type="component" value="Unassembled WGS sequence"/>
</dbReference>
<comment type="similarity">
    <text evidence="1">Belongs to the peptidase C15 family.</text>
</comment>
<dbReference type="AlphaFoldDB" id="A0A9W7GQC8"/>
<dbReference type="PANTHER" id="PTHR23402:SF1">
    <property type="entry name" value="PYROGLUTAMYL-PEPTIDASE I"/>
    <property type="match status" value="1"/>
</dbReference>
<organism evidence="5 6">
    <name type="scientific">Triparma columacea</name>
    <dbReference type="NCBI Taxonomy" id="722753"/>
    <lineage>
        <taxon>Eukaryota</taxon>
        <taxon>Sar</taxon>
        <taxon>Stramenopiles</taxon>
        <taxon>Ochrophyta</taxon>
        <taxon>Bolidophyceae</taxon>
        <taxon>Parmales</taxon>
        <taxon>Triparmaceae</taxon>
        <taxon>Triparma</taxon>
    </lineage>
</organism>
<protein>
    <submittedName>
        <fullName evidence="5">Uncharacterized protein</fullName>
    </submittedName>
</protein>
<sequence length="279" mass="29900">MIEFVLTCFGPFAGITSNPTQTIIYGTPCPPHPPPSCGPITELLKSRPLSHPHVQIHTYLLPVSISGVTSAMSDIFNRHCPYPCLGTTRTVVFLHLGVDGSQAPPSQGAFKLERRGYNNATFRVPDNDGAQPTNQPIDQDQGLDCYLGSLCSYSNDSESSEEGSTTPRTSASPLVDSLVSNLKTKYGDLVEASDDAGRFVCNYTLYTTGRRIREYKSKVEEGGGGGGGDGEGKGVEAMTVFLHVPKFELLGGEIQVEFVRDVMEGICGLMEGGEEGALN</sequence>
<evidence type="ECO:0000313" key="6">
    <source>
        <dbReference type="Proteomes" id="UP001165065"/>
    </source>
</evidence>
<dbReference type="GO" id="GO:0006508">
    <property type="term" value="P:proteolysis"/>
    <property type="evidence" value="ECO:0007669"/>
    <property type="project" value="UniProtKB-KW"/>
</dbReference>
<comment type="caution">
    <text evidence="5">The sequence shown here is derived from an EMBL/GenBank/DDBJ whole genome shotgun (WGS) entry which is preliminary data.</text>
</comment>
<evidence type="ECO:0000256" key="1">
    <source>
        <dbReference type="ARBA" id="ARBA00006641"/>
    </source>
</evidence>
<reference evidence="6" key="1">
    <citation type="journal article" date="2023" name="Commun. Biol.">
        <title>Genome analysis of Parmales, the sister group of diatoms, reveals the evolutionary specialization of diatoms from phago-mixotrophs to photoautotrophs.</title>
        <authorList>
            <person name="Ban H."/>
            <person name="Sato S."/>
            <person name="Yoshikawa S."/>
            <person name="Yamada K."/>
            <person name="Nakamura Y."/>
            <person name="Ichinomiya M."/>
            <person name="Sato N."/>
            <person name="Blanc-Mathieu R."/>
            <person name="Endo H."/>
            <person name="Kuwata A."/>
            <person name="Ogata H."/>
        </authorList>
    </citation>
    <scope>NUCLEOTIDE SEQUENCE [LARGE SCALE GENOMIC DNA]</scope>
</reference>
<dbReference type="InterPro" id="IPR036440">
    <property type="entry name" value="Peptidase_C15-like_sf"/>
</dbReference>
<name>A0A9W7GQC8_9STRA</name>
<dbReference type="EMBL" id="BRYA01000378">
    <property type="protein sequence ID" value="GMI48183.1"/>
    <property type="molecule type" value="Genomic_DNA"/>
</dbReference>